<dbReference type="VEuPathDB" id="FungiDB:NECHADRAFT_102079"/>
<feature type="compositionally biased region" description="Acidic residues" evidence="1">
    <location>
        <begin position="255"/>
        <end position="264"/>
    </location>
</feature>
<dbReference type="OMA" id="HITSIWI"/>
<dbReference type="InParanoid" id="C7ZIM5"/>
<organism evidence="2 3">
    <name type="scientific">Fusarium vanettenii (strain ATCC MYA-4622 / CBS 123669 / FGSC 9596 / NRRL 45880 / 77-13-4)</name>
    <name type="common">Fusarium solani subsp. pisi</name>
    <dbReference type="NCBI Taxonomy" id="660122"/>
    <lineage>
        <taxon>Eukaryota</taxon>
        <taxon>Fungi</taxon>
        <taxon>Dikarya</taxon>
        <taxon>Ascomycota</taxon>
        <taxon>Pezizomycotina</taxon>
        <taxon>Sordariomycetes</taxon>
        <taxon>Hypocreomycetidae</taxon>
        <taxon>Hypocreales</taxon>
        <taxon>Nectriaceae</taxon>
        <taxon>Fusarium</taxon>
        <taxon>Fusarium solani species complex</taxon>
        <taxon>Fusarium vanettenii</taxon>
    </lineage>
</organism>
<feature type="region of interest" description="Disordered" evidence="1">
    <location>
        <begin position="229"/>
        <end position="351"/>
    </location>
</feature>
<reference evidence="2 3" key="1">
    <citation type="journal article" date="2009" name="PLoS Genet.">
        <title>The genome of Nectria haematococca: contribution of supernumerary chromosomes to gene expansion.</title>
        <authorList>
            <person name="Coleman J.J."/>
            <person name="Rounsley S.D."/>
            <person name="Rodriguez-Carres M."/>
            <person name="Kuo A."/>
            <person name="Wasmann C.C."/>
            <person name="Grimwood J."/>
            <person name="Schmutz J."/>
            <person name="Taga M."/>
            <person name="White G.J."/>
            <person name="Zhou S."/>
            <person name="Schwartz D.C."/>
            <person name="Freitag M."/>
            <person name="Ma L.J."/>
            <person name="Danchin E.G."/>
            <person name="Henrissat B."/>
            <person name="Coutinho P.M."/>
            <person name="Nelson D.R."/>
            <person name="Straney D."/>
            <person name="Napoli C.A."/>
            <person name="Barker B.M."/>
            <person name="Gribskov M."/>
            <person name="Rep M."/>
            <person name="Kroken S."/>
            <person name="Molnar I."/>
            <person name="Rensing C."/>
            <person name="Kennell J.C."/>
            <person name="Zamora J."/>
            <person name="Farman M.L."/>
            <person name="Selker E.U."/>
            <person name="Salamov A."/>
            <person name="Shapiro H."/>
            <person name="Pangilinan J."/>
            <person name="Lindquist E."/>
            <person name="Lamers C."/>
            <person name="Grigoriev I.V."/>
            <person name="Geiser D.M."/>
            <person name="Covert S.F."/>
            <person name="Temporini E."/>
            <person name="Vanetten H.D."/>
        </authorList>
    </citation>
    <scope>NUCLEOTIDE SEQUENCE [LARGE SCALE GENOMIC DNA]</scope>
    <source>
        <strain evidence="3">ATCC MYA-4622 / CBS 123669 / FGSC 9596 / NRRL 45880 / 77-13-4</strain>
    </source>
</reference>
<dbReference type="STRING" id="660122.C7ZIM5"/>
<dbReference type="HOGENOM" id="CLU_353392_0_0_1"/>
<evidence type="ECO:0000256" key="1">
    <source>
        <dbReference type="SAM" id="MobiDB-lite"/>
    </source>
</evidence>
<dbReference type="AlphaFoldDB" id="C7ZIM5"/>
<gene>
    <name evidence="2" type="ORF">NECHADRAFT_102079</name>
</gene>
<dbReference type="OrthoDB" id="5090566at2759"/>
<accession>C7ZIM5</accession>
<evidence type="ECO:0000313" key="2">
    <source>
        <dbReference type="EMBL" id="EEU36051.1"/>
    </source>
</evidence>
<proteinExistence type="predicted"/>
<feature type="compositionally biased region" description="Basic and acidic residues" evidence="1">
    <location>
        <begin position="276"/>
        <end position="321"/>
    </location>
</feature>
<evidence type="ECO:0000313" key="3">
    <source>
        <dbReference type="Proteomes" id="UP000005206"/>
    </source>
</evidence>
<name>C7ZIM5_FUSV7</name>
<dbReference type="eggNOG" id="ENOG502RPPQ">
    <property type="taxonomic scope" value="Eukaryota"/>
</dbReference>
<dbReference type="GeneID" id="9674154"/>
<dbReference type="RefSeq" id="XP_003041764.1">
    <property type="nucleotide sequence ID" value="XM_003041718.1"/>
</dbReference>
<dbReference type="Proteomes" id="UP000005206">
    <property type="component" value="Chromosome 12"/>
</dbReference>
<sequence>MAQPSFLLEHHFDGMETKLMRELAQHDIEYKSSAAWQAYLNRMFPRPWQLLCEQAPDDESRRRVDFKIILYDQDNDTISPVAIGEVKRPGGSIREVEKQGLEVAMRAINSHCLSGIYVLTVWGLKFRAWYATSSEQSLMPLFGSAPRDKNEYIDMTSPSGVFELERTIHLIKDEPPLRQAPVVPSQQDEMGQMIEAGTFYSEEGGSQVNPMYPWGQQPSVDYQTTQIPRMEPSAGHPRDAASWMPSQEPYPQEDMSIDDPEEANEGSGAEGNSGGKGKEKRSTKERREVKVELVKHRMSKDEYVFRGADGSKRTTQRSDWKQKKRDVKPNGKRSGQFQYRSRADPRSQARGGLTTYKSCAGHCVHNDGKDVGCHFSCLRIPEAAQIYHLLMANTYSFEPDPLQERTRCLRAQKELASELQNTLPFPMELRARIAQELVREYIVAKNSSLLGCSTFKPSTITIASEITETYTAFEGEQYISSLANDPSSCDTYVPPKVIYIGEDHLGIRKLVFSRSRTNPDVDYVPGIWWKPLLVRESGTVEFASDVRGLNIGVKSSPNQSVWVYMPLEPNERVTRVWMRARHCLDRDAALAFETNRGHTKLFGAQPTPVLSACQWVLLDTPLGSPGHFFFDNHPYGTRQISLDTLPPKQTSGFAPPAASSDYPKLHSTDDFLWSRASVENVVAVRPCRRQTGDLMEILGLLLYYSDGKQAPIGQVRFDYLDQPILTDGCPLIYLGFEKTKPKGPFVSRLETAAHNLDNKVSMWFEVFLKGALEWWLSYRQCQVCQDGRRSMPVRI</sequence>
<keyword evidence="3" id="KW-1185">Reference proteome</keyword>
<dbReference type="EMBL" id="GG698931">
    <property type="protein sequence ID" value="EEU36051.1"/>
    <property type="molecule type" value="Genomic_DNA"/>
</dbReference>
<protein>
    <submittedName>
        <fullName evidence="2">Uncharacterized protein</fullName>
    </submittedName>
</protein>
<dbReference type="KEGG" id="nhe:NECHADRAFT_102079"/>